<evidence type="ECO:0000256" key="8">
    <source>
        <dbReference type="ARBA" id="ARBA00022989"/>
    </source>
</evidence>
<name>A0A7Y9FGM8_9CELL</name>
<feature type="transmembrane region" description="Helical" evidence="11">
    <location>
        <begin position="69"/>
        <end position="90"/>
    </location>
</feature>
<dbReference type="AlphaFoldDB" id="A0A7Y9FGM8"/>
<dbReference type="RefSeq" id="WP_140459471.1">
    <property type="nucleotide sequence ID" value="NZ_BAABFI010000008.1"/>
</dbReference>
<keyword evidence="10 11" id="KW-0472">Membrane</keyword>
<dbReference type="SUPFAM" id="SSF47384">
    <property type="entry name" value="Homodimeric domain of signal transducing histidine kinase"/>
    <property type="match status" value="1"/>
</dbReference>
<evidence type="ECO:0000256" key="10">
    <source>
        <dbReference type="ARBA" id="ARBA00023136"/>
    </source>
</evidence>
<dbReference type="PRINTS" id="PR00344">
    <property type="entry name" value="BCTRLSENSOR"/>
</dbReference>
<evidence type="ECO:0000313" key="15">
    <source>
        <dbReference type="Proteomes" id="UP000577956"/>
    </source>
</evidence>
<evidence type="ECO:0000256" key="3">
    <source>
        <dbReference type="ARBA" id="ARBA00012438"/>
    </source>
</evidence>
<dbReference type="SUPFAM" id="SSF158472">
    <property type="entry name" value="HAMP domain-like"/>
    <property type="match status" value="1"/>
</dbReference>
<comment type="caution">
    <text evidence="14">The sequence shown here is derived from an EMBL/GenBank/DDBJ whole genome shotgun (WGS) entry which is preliminary data.</text>
</comment>
<proteinExistence type="predicted"/>
<dbReference type="PANTHER" id="PTHR45436">
    <property type="entry name" value="SENSOR HISTIDINE KINASE YKOH"/>
    <property type="match status" value="1"/>
</dbReference>
<dbReference type="Gene3D" id="3.30.565.10">
    <property type="entry name" value="Histidine kinase-like ATPase, C-terminal domain"/>
    <property type="match status" value="1"/>
</dbReference>
<keyword evidence="9" id="KW-0902">Two-component regulatory system</keyword>
<keyword evidence="8 11" id="KW-1133">Transmembrane helix</keyword>
<evidence type="ECO:0000256" key="2">
    <source>
        <dbReference type="ARBA" id="ARBA00004236"/>
    </source>
</evidence>
<dbReference type="GO" id="GO:0005886">
    <property type="term" value="C:plasma membrane"/>
    <property type="evidence" value="ECO:0007669"/>
    <property type="project" value="UniProtKB-SubCell"/>
</dbReference>
<evidence type="ECO:0000256" key="5">
    <source>
        <dbReference type="ARBA" id="ARBA00022679"/>
    </source>
</evidence>
<dbReference type="InterPro" id="IPR004358">
    <property type="entry name" value="Sig_transdc_His_kin-like_C"/>
</dbReference>
<dbReference type="CDD" id="cd00082">
    <property type="entry name" value="HisKA"/>
    <property type="match status" value="1"/>
</dbReference>
<dbReference type="CDD" id="cd00075">
    <property type="entry name" value="HATPase"/>
    <property type="match status" value="1"/>
</dbReference>
<comment type="subcellular location">
    <subcellularLocation>
        <location evidence="2">Cell membrane</location>
    </subcellularLocation>
</comment>
<dbReference type="Gene3D" id="6.10.340.10">
    <property type="match status" value="1"/>
</dbReference>
<evidence type="ECO:0000256" key="11">
    <source>
        <dbReference type="SAM" id="Phobius"/>
    </source>
</evidence>
<dbReference type="EMBL" id="JACCBK010000001">
    <property type="protein sequence ID" value="NYD86993.1"/>
    <property type="molecule type" value="Genomic_DNA"/>
</dbReference>
<keyword evidence="6 11" id="KW-0812">Transmembrane</keyword>
<dbReference type="FunFam" id="3.30.565.10:FF:000006">
    <property type="entry name" value="Sensor histidine kinase WalK"/>
    <property type="match status" value="1"/>
</dbReference>
<dbReference type="InterPro" id="IPR003594">
    <property type="entry name" value="HATPase_dom"/>
</dbReference>
<gene>
    <name evidence="14" type="ORF">BKA21_002542</name>
</gene>
<dbReference type="Proteomes" id="UP000577956">
    <property type="component" value="Unassembled WGS sequence"/>
</dbReference>
<dbReference type="EC" id="2.7.13.3" evidence="3"/>
<dbReference type="Pfam" id="PF00672">
    <property type="entry name" value="HAMP"/>
    <property type="match status" value="1"/>
</dbReference>
<dbReference type="InterPro" id="IPR050428">
    <property type="entry name" value="TCS_sensor_his_kinase"/>
</dbReference>
<dbReference type="InterPro" id="IPR005467">
    <property type="entry name" value="His_kinase_dom"/>
</dbReference>
<keyword evidence="4" id="KW-0597">Phosphoprotein</keyword>
<dbReference type="SMART" id="SM00387">
    <property type="entry name" value="HATPase_c"/>
    <property type="match status" value="1"/>
</dbReference>
<protein>
    <recommendedName>
        <fullName evidence="3">histidine kinase</fullName>
        <ecNumber evidence="3">2.7.13.3</ecNumber>
    </recommendedName>
</protein>
<dbReference type="GO" id="GO:0000155">
    <property type="term" value="F:phosphorelay sensor kinase activity"/>
    <property type="evidence" value="ECO:0007669"/>
    <property type="project" value="InterPro"/>
</dbReference>
<dbReference type="Gene3D" id="1.10.287.130">
    <property type="match status" value="1"/>
</dbReference>
<dbReference type="InterPro" id="IPR036890">
    <property type="entry name" value="HATPase_C_sf"/>
</dbReference>
<evidence type="ECO:0000256" key="4">
    <source>
        <dbReference type="ARBA" id="ARBA00022553"/>
    </source>
</evidence>
<feature type="domain" description="Histidine kinase" evidence="12">
    <location>
        <begin position="152"/>
        <end position="367"/>
    </location>
</feature>
<accession>A0A7Y9FGM8</accession>
<dbReference type="Pfam" id="PF00512">
    <property type="entry name" value="HisKA"/>
    <property type="match status" value="1"/>
</dbReference>
<feature type="domain" description="HAMP" evidence="13">
    <location>
        <begin position="91"/>
        <end position="144"/>
    </location>
</feature>
<keyword evidence="5" id="KW-0808">Transferase</keyword>
<evidence type="ECO:0000313" key="14">
    <source>
        <dbReference type="EMBL" id="NYD86993.1"/>
    </source>
</evidence>
<evidence type="ECO:0000256" key="6">
    <source>
        <dbReference type="ARBA" id="ARBA00022692"/>
    </source>
</evidence>
<evidence type="ECO:0000259" key="13">
    <source>
        <dbReference type="PROSITE" id="PS50885"/>
    </source>
</evidence>
<keyword evidence="7 14" id="KW-0418">Kinase</keyword>
<evidence type="ECO:0000256" key="9">
    <source>
        <dbReference type="ARBA" id="ARBA00023012"/>
    </source>
</evidence>
<comment type="catalytic activity">
    <reaction evidence="1">
        <text>ATP + protein L-histidine = ADP + protein N-phospho-L-histidine.</text>
        <dbReference type="EC" id="2.7.13.3"/>
    </reaction>
</comment>
<dbReference type="InterPro" id="IPR003661">
    <property type="entry name" value="HisK_dim/P_dom"/>
</dbReference>
<evidence type="ECO:0000259" key="12">
    <source>
        <dbReference type="PROSITE" id="PS50109"/>
    </source>
</evidence>
<dbReference type="PANTHER" id="PTHR45436:SF5">
    <property type="entry name" value="SENSOR HISTIDINE KINASE TRCS"/>
    <property type="match status" value="1"/>
</dbReference>
<reference evidence="14 15" key="1">
    <citation type="submission" date="2020-07" db="EMBL/GenBank/DDBJ databases">
        <title>Sequencing the genomes of 1000 actinobacteria strains.</title>
        <authorList>
            <person name="Klenk H.-P."/>
        </authorList>
    </citation>
    <scope>NUCLEOTIDE SEQUENCE [LARGE SCALE GENOMIC DNA]</scope>
    <source>
        <strain evidence="14 15">DSM 24482</strain>
    </source>
</reference>
<dbReference type="InterPro" id="IPR003660">
    <property type="entry name" value="HAMP_dom"/>
</dbReference>
<dbReference type="SMART" id="SM00388">
    <property type="entry name" value="HisKA"/>
    <property type="match status" value="1"/>
</dbReference>
<dbReference type="SMART" id="SM00304">
    <property type="entry name" value="HAMP"/>
    <property type="match status" value="1"/>
</dbReference>
<feature type="transmembrane region" description="Helical" evidence="11">
    <location>
        <begin position="12"/>
        <end position="35"/>
    </location>
</feature>
<evidence type="ECO:0000256" key="1">
    <source>
        <dbReference type="ARBA" id="ARBA00000085"/>
    </source>
</evidence>
<dbReference type="PROSITE" id="PS50109">
    <property type="entry name" value="HIS_KIN"/>
    <property type="match status" value="1"/>
</dbReference>
<dbReference type="PROSITE" id="PS50885">
    <property type="entry name" value="HAMP"/>
    <property type="match status" value="1"/>
</dbReference>
<organism evidence="14 15">
    <name type="scientific">Cellulomonas oligotrophica</name>
    <dbReference type="NCBI Taxonomy" id="931536"/>
    <lineage>
        <taxon>Bacteria</taxon>
        <taxon>Bacillati</taxon>
        <taxon>Actinomycetota</taxon>
        <taxon>Actinomycetes</taxon>
        <taxon>Micrococcales</taxon>
        <taxon>Cellulomonadaceae</taxon>
        <taxon>Cellulomonas</taxon>
    </lineage>
</organism>
<dbReference type="CDD" id="cd06225">
    <property type="entry name" value="HAMP"/>
    <property type="match status" value="1"/>
</dbReference>
<dbReference type="Pfam" id="PF02518">
    <property type="entry name" value="HATPase_c"/>
    <property type="match status" value="1"/>
</dbReference>
<evidence type="ECO:0000256" key="7">
    <source>
        <dbReference type="ARBA" id="ARBA00022777"/>
    </source>
</evidence>
<sequence length="367" mass="37163">MRPGATRGLVARLLAAIVVVLATGALTAWLVASVIGPGLFHEHMVRAGVGDHDAAVLHAEEAFRDASTVSLALATAAAALASAAVSLVLARRIGRSLAAVSDAAARVGAGDYAHRVPAPGLGREFDDLAASFNTMGDRLHEADRLRARLLADVAHELRTPVATLAGYVEAVEDGVQTMDATTIAVLREQTVRLTRLAEDLAAVTRAEAGDVALDRAAVAPAELLDAAAAAVRERAAAAGVAVVVVPAAGVPPVLADRTRAAQVLDNLLTNAVRHTPAGGTVTLSARPGDGTVAIDVADTGEGIGATHLLHVFERFYRVDTARDRGRGGAGIGLAISRALALAHGGDLVASSPGPGGGSTFTLTLPTA</sequence>
<dbReference type="InterPro" id="IPR036097">
    <property type="entry name" value="HisK_dim/P_sf"/>
</dbReference>
<dbReference type="SUPFAM" id="SSF55874">
    <property type="entry name" value="ATPase domain of HSP90 chaperone/DNA topoisomerase II/histidine kinase"/>
    <property type="match status" value="1"/>
</dbReference>